<dbReference type="OrthoDB" id="263058at2"/>
<accession>A0A518D1S7</accession>
<evidence type="ECO:0000256" key="2">
    <source>
        <dbReference type="ARBA" id="ARBA00023082"/>
    </source>
</evidence>
<dbReference type="PANTHER" id="PTHR43133">
    <property type="entry name" value="RNA POLYMERASE ECF-TYPE SIGMA FACTO"/>
    <property type="match status" value="1"/>
</dbReference>
<keyword evidence="1" id="KW-0805">Transcription regulation</keyword>
<dbReference type="InterPro" id="IPR014284">
    <property type="entry name" value="RNA_pol_sigma-70_dom"/>
</dbReference>
<gene>
    <name evidence="5" type="ORF">Pla163_25590</name>
</gene>
<dbReference type="PANTHER" id="PTHR43133:SF62">
    <property type="entry name" value="RNA POLYMERASE SIGMA FACTOR SIGZ"/>
    <property type="match status" value="1"/>
</dbReference>
<protein>
    <submittedName>
        <fullName evidence="5">RNA polymerase sigma factor</fullName>
    </submittedName>
</protein>
<evidence type="ECO:0000313" key="5">
    <source>
        <dbReference type="EMBL" id="QDU85430.1"/>
    </source>
</evidence>
<dbReference type="Pfam" id="PF04542">
    <property type="entry name" value="Sigma70_r2"/>
    <property type="match status" value="1"/>
</dbReference>
<sequence>MATSHEDDDWRPDIPALQAHDDAEWRRVEQSYCGRLLAYAQRRVSDLQGAEDVVQEALLGAVRGIGDFDTKYTFEQYLFGICRNRTIDHLRRRKARTVAVQEDEDQSGPALDSLVHETETPSAIVRGIELSDRARDLLGEVLGEWIQETIDIGEYQRLAVIESLFAGGWRNRDAWRFFGFGDETAVAGIKFRALKRIRQLAARREAGSDLIPLLAVAEEGGRLLDLDVSALWREWHLSCPPRDVLERLLAGQLEGQHLEFVEFHLVEMRCRWCIANRDDIHRGGTDGLDALVKRLSERRRTLEG</sequence>
<dbReference type="AlphaFoldDB" id="A0A518D1S7"/>
<evidence type="ECO:0000313" key="6">
    <source>
        <dbReference type="Proteomes" id="UP000319342"/>
    </source>
</evidence>
<dbReference type="NCBIfam" id="TIGR02937">
    <property type="entry name" value="sigma70-ECF"/>
    <property type="match status" value="1"/>
</dbReference>
<organism evidence="5 6">
    <name type="scientific">Rohdeia mirabilis</name>
    <dbReference type="NCBI Taxonomy" id="2528008"/>
    <lineage>
        <taxon>Bacteria</taxon>
        <taxon>Pseudomonadati</taxon>
        <taxon>Planctomycetota</taxon>
        <taxon>Planctomycetia</taxon>
        <taxon>Planctomycetia incertae sedis</taxon>
        <taxon>Rohdeia</taxon>
    </lineage>
</organism>
<dbReference type="InterPro" id="IPR013325">
    <property type="entry name" value="RNA_pol_sigma_r2"/>
</dbReference>
<name>A0A518D1S7_9BACT</name>
<dbReference type="RefSeq" id="WP_145188758.1">
    <property type="nucleotide sequence ID" value="NZ_CP036290.1"/>
</dbReference>
<dbReference type="SUPFAM" id="SSF88946">
    <property type="entry name" value="Sigma2 domain of RNA polymerase sigma factors"/>
    <property type="match status" value="1"/>
</dbReference>
<keyword evidence="2" id="KW-0731">Sigma factor</keyword>
<keyword evidence="3" id="KW-0804">Transcription</keyword>
<evidence type="ECO:0000256" key="3">
    <source>
        <dbReference type="ARBA" id="ARBA00023163"/>
    </source>
</evidence>
<dbReference type="GO" id="GO:0006352">
    <property type="term" value="P:DNA-templated transcription initiation"/>
    <property type="evidence" value="ECO:0007669"/>
    <property type="project" value="InterPro"/>
</dbReference>
<dbReference type="Proteomes" id="UP000319342">
    <property type="component" value="Chromosome"/>
</dbReference>
<evidence type="ECO:0000256" key="1">
    <source>
        <dbReference type="ARBA" id="ARBA00023015"/>
    </source>
</evidence>
<dbReference type="InterPro" id="IPR007627">
    <property type="entry name" value="RNA_pol_sigma70_r2"/>
</dbReference>
<reference evidence="5 6" key="1">
    <citation type="submission" date="2019-02" db="EMBL/GenBank/DDBJ databases">
        <title>Deep-cultivation of Planctomycetes and their phenomic and genomic characterization uncovers novel biology.</title>
        <authorList>
            <person name="Wiegand S."/>
            <person name="Jogler M."/>
            <person name="Boedeker C."/>
            <person name="Pinto D."/>
            <person name="Vollmers J."/>
            <person name="Rivas-Marin E."/>
            <person name="Kohn T."/>
            <person name="Peeters S.H."/>
            <person name="Heuer A."/>
            <person name="Rast P."/>
            <person name="Oberbeckmann S."/>
            <person name="Bunk B."/>
            <person name="Jeske O."/>
            <person name="Meyerdierks A."/>
            <person name="Storesund J.E."/>
            <person name="Kallscheuer N."/>
            <person name="Luecker S."/>
            <person name="Lage O.M."/>
            <person name="Pohl T."/>
            <person name="Merkel B.J."/>
            <person name="Hornburger P."/>
            <person name="Mueller R.-W."/>
            <person name="Bruemmer F."/>
            <person name="Labrenz M."/>
            <person name="Spormann A.M."/>
            <person name="Op den Camp H."/>
            <person name="Overmann J."/>
            <person name="Amann R."/>
            <person name="Jetten M.S.M."/>
            <person name="Mascher T."/>
            <person name="Medema M.H."/>
            <person name="Devos D.P."/>
            <person name="Kaster A.-K."/>
            <person name="Ovreas L."/>
            <person name="Rohde M."/>
            <person name="Galperin M.Y."/>
            <person name="Jogler C."/>
        </authorList>
    </citation>
    <scope>NUCLEOTIDE SEQUENCE [LARGE SCALE GENOMIC DNA]</scope>
    <source>
        <strain evidence="5 6">Pla163</strain>
    </source>
</reference>
<evidence type="ECO:0000259" key="4">
    <source>
        <dbReference type="Pfam" id="PF04542"/>
    </source>
</evidence>
<dbReference type="Gene3D" id="1.10.1740.10">
    <property type="match status" value="1"/>
</dbReference>
<dbReference type="EMBL" id="CP036290">
    <property type="protein sequence ID" value="QDU85430.1"/>
    <property type="molecule type" value="Genomic_DNA"/>
</dbReference>
<dbReference type="GO" id="GO:0016987">
    <property type="term" value="F:sigma factor activity"/>
    <property type="evidence" value="ECO:0007669"/>
    <property type="project" value="UniProtKB-KW"/>
</dbReference>
<proteinExistence type="predicted"/>
<feature type="domain" description="RNA polymerase sigma-70 region 2" evidence="4">
    <location>
        <begin position="32"/>
        <end position="95"/>
    </location>
</feature>
<keyword evidence="6" id="KW-1185">Reference proteome</keyword>
<dbReference type="InterPro" id="IPR039425">
    <property type="entry name" value="RNA_pol_sigma-70-like"/>
</dbReference>